<feature type="transmembrane region" description="Helical" evidence="1">
    <location>
        <begin position="79"/>
        <end position="98"/>
    </location>
</feature>
<protein>
    <submittedName>
        <fullName evidence="2">Uncharacterized protein</fullName>
    </submittedName>
</protein>
<accession>A0A6V7NXJ6</accession>
<proteinExistence type="predicted"/>
<evidence type="ECO:0000256" key="1">
    <source>
        <dbReference type="SAM" id="Phobius"/>
    </source>
</evidence>
<reference evidence="2" key="1">
    <citation type="submission" date="2020-07" db="EMBL/GenBank/DDBJ databases">
        <authorList>
            <person name="Lin J."/>
        </authorList>
    </citation>
    <scope>NUCLEOTIDE SEQUENCE</scope>
</reference>
<gene>
    <name evidence="2" type="ORF">CB5_LOCUS6534</name>
</gene>
<keyword evidence="1" id="KW-1133">Transmembrane helix</keyword>
<dbReference type="EMBL" id="LR862143">
    <property type="protein sequence ID" value="CAD1823323.1"/>
    <property type="molecule type" value="Genomic_DNA"/>
</dbReference>
<keyword evidence="1" id="KW-0812">Transmembrane</keyword>
<keyword evidence="1" id="KW-0472">Membrane</keyword>
<name>A0A6V7NXJ6_ANACO</name>
<dbReference type="AlphaFoldDB" id="A0A6V7NXJ6"/>
<sequence length="130" mass="14258">MGTSIRSRYSGAHSVMVSYPYSSVITIASYILSLAPMLFHYTLLVVCMLSILSRSRVVLSICVSVDLVGRLLHSVSVDLVGRFSYFVSVTLLVGWTLWTLGPGNTLTLSSCVSIWLIEVRHCTPLFLALA</sequence>
<organism evidence="2">
    <name type="scientific">Ananas comosus var. bracteatus</name>
    <name type="common">red pineapple</name>
    <dbReference type="NCBI Taxonomy" id="296719"/>
    <lineage>
        <taxon>Eukaryota</taxon>
        <taxon>Viridiplantae</taxon>
        <taxon>Streptophyta</taxon>
        <taxon>Embryophyta</taxon>
        <taxon>Tracheophyta</taxon>
        <taxon>Spermatophyta</taxon>
        <taxon>Magnoliopsida</taxon>
        <taxon>Liliopsida</taxon>
        <taxon>Poales</taxon>
        <taxon>Bromeliaceae</taxon>
        <taxon>Bromelioideae</taxon>
        <taxon>Ananas</taxon>
    </lineage>
</organism>
<evidence type="ECO:0000313" key="2">
    <source>
        <dbReference type="EMBL" id="CAD1823323.1"/>
    </source>
</evidence>